<dbReference type="Proteomes" id="UP000886047">
    <property type="component" value="Unassembled WGS sequence"/>
</dbReference>
<sequence>MKKIGKHFEKDLKFGLRISPPFCQGGESSVLAEQGWLLAFKIISNSKSPLDSPFGIHQPFFMTAFAAKGGRAPNNCLRFIRASPPLITKDESVQLFQY</sequence>
<evidence type="ECO:0000313" key="1">
    <source>
        <dbReference type="EMBL" id="HDR50233.1"/>
    </source>
</evidence>
<gene>
    <name evidence="1" type="ORF">ENN90_01235</name>
</gene>
<reference evidence="1" key="1">
    <citation type="journal article" date="2020" name="mSystems">
        <title>Genome- and Community-Level Interaction Insights into Carbon Utilization and Element Cycling Functions of Hydrothermarchaeota in Hydrothermal Sediment.</title>
        <authorList>
            <person name="Zhou Z."/>
            <person name="Liu Y."/>
            <person name="Xu W."/>
            <person name="Pan J."/>
            <person name="Luo Z.H."/>
            <person name="Li M."/>
        </authorList>
    </citation>
    <scope>NUCLEOTIDE SEQUENCE [LARGE SCALE GENOMIC DNA]</scope>
    <source>
        <strain evidence="1">SpSt-1217</strain>
    </source>
</reference>
<comment type="caution">
    <text evidence="1">The sequence shown here is derived from an EMBL/GenBank/DDBJ whole genome shotgun (WGS) entry which is preliminary data.</text>
</comment>
<dbReference type="EMBL" id="DSDK01000076">
    <property type="protein sequence ID" value="HDR50233.1"/>
    <property type="molecule type" value="Genomic_DNA"/>
</dbReference>
<proteinExistence type="predicted"/>
<accession>A0A831LIH8</accession>
<protein>
    <submittedName>
        <fullName evidence="1">Uncharacterized protein</fullName>
    </submittedName>
</protein>
<organism evidence="1">
    <name type="scientific">Mariniphaga anaerophila</name>
    <dbReference type="NCBI Taxonomy" id="1484053"/>
    <lineage>
        <taxon>Bacteria</taxon>
        <taxon>Pseudomonadati</taxon>
        <taxon>Bacteroidota</taxon>
        <taxon>Bacteroidia</taxon>
        <taxon>Marinilabiliales</taxon>
        <taxon>Prolixibacteraceae</taxon>
        <taxon>Mariniphaga</taxon>
    </lineage>
</organism>
<dbReference type="AlphaFoldDB" id="A0A831LIH8"/>
<name>A0A831LIH8_9BACT</name>